<dbReference type="Proteomes" id="UP000028549">
    <property type="component" value="Unassembled WGS sequence"/>
</dbReference>
<dbReference type="EMBL" id="JNVC02000019">
    <property type="protein sequence ID" value="KEZ47513.1"/>
    <property type="molecule type" value="Genomic_DNA"/>
</dbReference>
<name>A0A084GJK1_METID</name>
<dbReference type="STRING" id="246786.GS18_0219145"/>
<proteinExistence type="predicted"/>
<dbReference type="RefSeq" id="WP_029567075.1">
    <property type="nucleotide sequence ID" value="NZ_JNVC02000019.1"/>
</dbReference>
<dbReference type="OrthoDB" id="2361637at2"/>
<dbReference type="Pfam" id="PF14043">
    <property type="entry name" value="WVELL"/>
    <property type="match status" value="1"/>
</dbReference>
<gene>
    <name evidence="1" type="ORF">GS18_0219145</name>
</gene>
<dbReference type="InterPro" id="IPR026952">
    <property type="entry name" value="WVELL"/>
</dbReference>
<protein>
    <recommendedName>
        <fullName evidence="3">WVELL protein</fullName>
    </recommendedName>
</protein>
<evidence type="ECO:0000313" key="2">
    <source>
        <dbReference type="Proteomes" id="UP000028549"/>
    </source>
</evidence>
<evidence type="ECO:0008006" key="3">
    <source>
        <dbReference type="Google" id="ProtNLM"/>
    </source>
</evidence>
<sequence>MEMYHDRLARLLMERNPALSYDKARTWVELLWDDFETTYAKAGEKYRGKNMTEKIVTQWIVNYGDKLHQFLATNPKYSHLLNDSDGMIH</sequence>
<organism evidence="1 2">
    <name type="scientific">Metabacillus indicus</name>
    <name type="common">Bacillus indicus</name>
    <dbReference type="NCBI Taxonomy" id="246786"/>
    <lineage>
        <taxon>Bacteria</taxon>
        <taxon>Bacillati</taxon>
        <taxon>Bacillota</taxon>
        <taxon>Bacilli</taxon>
        <taxon>Bacillales</taxon>
        <taxon>Bacillaceae</taxon>
        <taxon>Metabacillus</taxon>
    </lineage>
</organism>
<accession>A0A084GJK1</accession>
<keyword evidence="2" id="KW-1185">Reference proteome</keyword>
<comment type="caution">
    <text evidence="1">The sequence shown here is derived from an EMBL/GenBank/DDBJ whole genome shotgun (WGS) entry which is preliminary data.</text>
</comment>
<reference evidence="1 2" key="1">
    <citation type="journal article" date="2005" name="Int. J. Syst. Evol. Microbiol.">
        <title>Bacillus cibi sp. nov., isolated from jeotgal, a traditional Korean fermented seafood.</title>
        <authorList>
            <person name="Yoon J.H."/>
            <person name="Lee C.H."/>
            <person name="Oh T.K."/>
        </authorList>
    </citation>
    <scope>NUCLEOTIDE SEQUENCE [LARGE SCALE GENOMIC DNA]</scope>
    <source>
        <strain evidence="1 2">DSM 16189</strain>
    </source>
</reference>
<dbReference type="AlphaFoldDB" id="A0A084GJK1"/>
<evidence type="ECO:0000313" key="1">
    <source>
        <dbReference type="EMBL" id="KEZ47513.1"/>
    </source>
</evidence>